<feature type="transmembrane region" description="Helical" evidence="7">
    <location>
        <begin position="246"/>
        <end position="262"/>
    </location>
</feature>
<dbReference type="PATRIC" id="fig|1140003.3.peg.593"/>
<dbReference type="GO" id="GO:0022857">
    <property type="term" value="F:transmembrane transporter activity"/>
    <property type="evidence" value="ECO:0007669"/>
    <property type="project" value="InterPro"/>
</dbReference>
<keyword evidence="6 7" id="KW-0472">Membrane</keyword>
<keyword evidence="2" id="KW-0813">Transport</keyword>
<feature type="chain" id="PRO_5039419907" description="Major facilitator superfamily (MFS) profile domain-containing protein" evidence="8">
    <location>
        <begin position="26"/>
        <end position="388"/>
    </location>
</feature>
<feature type="signal peptide" evidence="8">
    <location>
        <begin position="1"/>
        <end position="25"/>
    </location>
</feature>
<organism evidence="10 11">
    <name type="scientific">Enterococcus sulfureus ATCC 49903</name>
    <dbReference type="NCBI Taxonomy" id="1140003"/>
    <lineage>
        <taxon>Bacteria</taxon>
        <taxon>Bacillati</taxon>
        <taxon>Bacillota</taxon>
        <taxon>Bacilli</taxon>
        <taxon>Lactobacillales</taxon>
        <taxon>Enterococcaceae</taxon>
        <taxon>Enterococcus</taxon>
    </lineage>
</organism>
<feature type="transmembrane region" description="Helical" evidence="7">
    <location>
        <begin position="294"/>
        <end position="315"/>
    </location>
</feature>
<sequence length="388" mass="42773">MENKKLSLFALLTAALVIASAPAISANIPAIETTFPTIHREWINLFTTIPALFIIIGIFCSITIERWFGVKRTILVGLFLVAFFGTIPVWYSGSFYVLFLSRCVLGLGIGLFNRLIIQTISSLTRGDTKLKARYLGLESAFEGLGGILMTLSVGRLVKISWQLSFLVYALAIVGFFGILIYFKEPTTLDELQVVTRLTKVPKDLKRKMIGLTILLFMIVSLFIVFNLQVTALLIEKRIGQATQGSDLIACISVGAFLAGNLFGKTYHMIHAKVLPLATLVSGLTLIWISQTSSLLLVMILSGVLGFSFRHIIPFFNHLFTSKGDAETRYGTILIIMAYNLGTTASPFIVKLLSMLHIEKASMILMISGGCFLAIGLLISLLYSRIKQL</sequence>
<accession>S0PGH0</accession>
<reference evidence="10 11" key="1">
    <citation type="submission" date="2013-03" db="EMBL/GenBank/DDBJ databases">
        <title>The Genome Sequence of Enterococcus sulfureus ATCC_49903 (PacBio/Illumina hybrid assembly).</title>
        <authorList>
            <consortium name="The Broad Institute Genomics Platform"/>
            <consortium name="The Broad Institute Genome Sequencing Center for Infectious Disease"/>
            <person name="Earl A."/>
            <person name="Russ C."/>
            <person name="Gilmore M."/>
            <person name="Surin D."/>
            <person name="Walker B."/>
            <person name="Young S."/>
            <person name="Zeng Q."/>
            <person name="Gargeya S."/>
            <person name="Fitzgerald M."/>
            <person name="Haas B."/>
            <person name="Abouelleil A."/>
            <person name="Allen A.W."/>
            <person name="Alvarado L."/>
            <person name="Arachchi H.M."/>
            <person name="Berlin A.M."/>
            <person name="Chapman S.B."/>
            <person name="Gainer-Dewar J."/>
            <person name="Goldberg J."/>
            <person name="Griggs A."/>
            <person name="Gujja S."/>
            <person name="Hansen M."/>
            <person name="Howarth C."/>
            <person name="Imamovic A."/>
            <person name="Ireland A."/>
            <person name="Larimer J."/>
            <person name="McCowan C."/>
            <person name="Murphy C."/>
            <person name="Pearson M."/>
            <person name="Poon T.W."/>
            <person name="Priest M."/>
            <person name="Roberts A."/>
            <person name="Saif S."/>
            <person name="Shea T."/>
            <person name="Sisk P."/>
            <person name="Sykes S."/>
            <person name="Wortman J."/>
            <person name="Nusbaum C."/>
            <person name="Birren B."/>
        </authorList>
    </citation>
    <scope>NUCLEOTIDE SEQUENCE [LARGE SCALE GENOMIC DNA]</scope>
    <source>
        <strain evidence="10 11">ATCC 49903</strain>
    </source>
</reference>
<dbReference type="EMBL" id="ASWO01000001">
    <property type="protein sequence ID" value="EOT87536.1"/>
    <property type="molecule type" value="Genomic_DNA"/>
</dbReference>
<dbReference type="InterPro" id="IPR050189">
    <property type="entry name" value="MFS_Efflux_Transporters"/>
</dbReference>
<evidence type="ECO:0000256" key="5">
    <source>
        <dbReference type="ARBA" id="ARBA00022989"/>
    </source>
</evidence>
<comment type="caution">
    <text evidence="10">The sequence shown here is derived from an EMBL/GenBank/DDBJ whole genome shotgun (WGS) entry which is preliminary data.</text>
</comment>
<evidence type="ECO:0000256" key="4">
    <source>
        <dbReference type="ARBA" id="ARBA00022692"/>
    </source>
</evidence>
<gene>
    <name evidence="10" type="ORF">I573_00592</name>
</gene>
<comment type="subcellular location">
    <subcellularLocation>
        <location evidence="1">Cell membrane</location>
        <topology evidence="1">Multi-pass membrane protein</topology>
    </subcellularLocation>
</comment>
<dbReference type="Gene3D" id="1.20.1250.20">
    <property type="entry name" value="MFS general substrate transporter like domains"/>
    <property type="match status" value="2"/>
</dbReference>
<dbReference type="STRING" id="1140003.OMY_00599"/>
<dbReference type="PANTHER" id="PTHR43124:SF3">
    <property type="entry name" value="CHLORAMPHENICOL EFFLUX PUMP RV0191"/>
    <property type="match status" value="1"/>
</dbReference>
<dbReference type="InterPro" id="IPR011701">
    <property type="entry name" value="MFS"/>
</dbReference>
<feature type="transmembrane region" description="Helical" evidence="7">
    <location>
        <begin position="327"/>
        <end position="349"/>
    </location>
</feature>
<dbReference type="InterPro" id="IPR036259">
    <property type="entry name" value="MFS_trans_sf"/>
</dbReference>
<dbReference type="Proteomes" id="UP000015961">
    <property type="component" value="Unassembled WGS sequence"/>
</dbReference>
<proteinExistence type="predicted"/>
<feature type="transmembrane region" description="Helical" evidence="7">
    <location>
        <begin position="163"/>
        <end position="182"/>
    </location>
</feature>
<keyword evidence="5 7" id="KW-1133">Transmembrane helix</keyword>
<feature type="transmembrane region" description="Helical" evidence="7">
    <location>
        <begin position="42"/>
        <end position="62"/>
    </location>
</feature>
<evidence type="ECO:0000256" key="6">
    <source>
        <dbReference type="ARBA" id="ARBA00023136"/>
    </source>
</evidence>
<keyword evidence="11" id="KW-1185">Reference proteome</keyword>
<dbReference type="SUPFAM" id="SSF103473">
    <property type="entry name" value="MFS general substrate transporter"/>
    <property type="match status" value="1"/>
</dbReference>
<feature type="transmembrane region" description="Helical" evidence="7">
    <location>
        <begin position="209"/>
        <end position="234"/>
    </location>
</feature>
<evidence type="ECO:0000256" key="2">
    <source>
        <dbReference type="ARBA" id="ARBA00022448"/>
    </source>
</evidence>
<dbReference type="OrthoDB" id="1650550at2"/>
<feature type="domain" description="Major facilitator superfamily (MFS) profile" evidence="9">
    <location>
        <begin position="6"/>
        <end position="386"/>
    </location>
</feature>
<evidence type="ECO:0000256" key="8">
    <source>
        <dbReference type="SAM" id="SignalP"/>
    </source>
</evidence>
<dbReference type="Pfam" id="PF07690">
    <property type="entry name" value="MFS_1"/>
    <property type="match status" value="1"/>
</dbReference>
<feature type="transmembrane region" description="Helical" evidence="7">
    <location>
        <begin position="74"/>
        <end position="91"/>
    </location>
</feature>
<evidence type="ECO:0000256" key="7">
    <source>
        <dbReference type="SAM" id="Phobius"/>
    </source>
</evidence>
<dbReference type="eggNOG" id="COG2814">
    <property type="taxonomic scope" value="Bacteria"/>
</dbReference>
<keyword evidence="8" id="KW-0732">Signal</keyword>
<dbReference type="PROSITE" id="PS50850">
    <property type="entry name" value="MFS"/>
    <property type="match status" value="1"/>
</dbReference>
<evidence type="ECO:0000313" key="10">
    <source>
        <dbReference type="EMBL" id="EOT87536.1"/>
    </source>
</evidence>
<name>S0PGH0_9ENTE</name>
<dbReference type="PANTHER" id="PTHR43124">
    <property type="entry name" value="PURINE EFFLUX PUMP PBUE"/>
    <property type="match status" value="1"/>
</dbReference>
<feature type="transmembrane region" description="Helical" evidence="7">
    <location>
        <begin position="97"/>
        <end position="116"/>
    </location>
</feature>
<evidence type="ECO:0000313" key="11">
    <source>
        <dbReference type="Proteomes" id="UP000015961"/>
    </source>
</evidence>
<evidence type="ECO:0000259" key="9">
    <source>
        <dbReference type="PROSITE" id="PS50850"/>
    </source>
</evidence>
<dbReference type="RefSeq" id="WP_016185090.1">
    <property type="nucleotide sequence ID" value="NZ_ASWO01000001.1"/>
</dbReference>
<keyword evidence="3" id="KW-1003">Cell membrane</keyword>
<keyword evidence="4 7" id="KW-0812">Transmembrane</keyword>
<protein>
    <recommendedName>
        <fullName evidence="9">Major facilitator superfamily (MFS) profile domain-containing protein</fullName>
    </recommendedName>
</protein>
<dbReference type="InterPro" id="IPR020846">
    <property type="entry name" value="MFS_dom"/>
</dbReference>
<evidence type="ECO:0000256" key="3">
    <source>
        <dbReference type="ARBA" id="ARBA00022475"/>
    </source>
</evidence>
<evidence type="ECO:0000256" key="1">
    <source>
        <dbReference type="ARBA" id="ARBA00004651"/>
    </source>
</evidence>
<dbReference type="AlphaFoldDB" id="S0PGH0"/>
<dbReference type="GO" id="GO:0005886">
    <property type="term" value="C:plasma membrane"/>
    <property type="evidence" value="ECO:0007669"/>
    <property type="project" value="UniProtKB-SubCell"/>
</dbReference>
<feature type="transmembrane region" description="Helical" evidence="7">
    <location>
        <begin position="361"/>
        <end position="382"/>
    </location>
</feature>